<dbReference type="NCBIfam" id="TIGR00739">
    <property type="entry name" value="yajC"/>
    <property type="match status" value="1"/>
</dbReference>
<evidence type="ECO:0000256" key="11">
    <source>
        <dbReference type="SAM" id="Phobius"/>
    </source>
</evidence>
<sequence length="141" mass="14784">MDPNTAQLLFFGVIIVIVVGLMFRNGRKRQRDAASMTSGLKPGAEIMTASGIFGTVVSVDEAENRITLQTGPTSEITVHRQAISRIVTPVAEDGTELNGAPVVLDDAAADPAFGERVELAKTDDDDATRPTGGTASKAQGE</sequence>
<keyword evidence="9 11" id="KW-0472">Membrane</keyword>
<dbReference type="AlphaFoldDB" id="A0A4R7FM20"/>
<feature type="region of interest" description="Disordered" evidence="10">
    <location>
        <begin position="118"/>
        <end position="141"/>
    </location>
</feature>
<keyword evidence="6" id="KW-0653">Protein transport</keyword>
<comment type="similarity">
    <text evidence="2">Belongs to the YajC family.</text>
</comment>
<dbReference type="Pfam" id="PF02699">
    <property type="entry name" value="YajC"/>
    <property type="match status" value="1"/>
</dbReference>
<dbReference type="PANTHER" id="PTHR33909">
    <property type="entry name" value="SEC TRANSLOCON ACCESSORY COMPLEX SUBUNIT YAJC"/>
    <property type="match status" value="1"/>
</dbReference>
<keyword evidence="13" id="KW-1185">Reference proteome</keyword>
<keyword evidence="7 11" id="KW-1133">Transmembrane helix</keyword>
<protein>
    <submittedName>
        <fullName evidence="12">Protein translocase subunit yajC</fullName>
    </submittedName>
</protein>
<keyword evidence="4" id="KW-1003">Cell membrane</keyword>
<evidence type="ECO:0000256" key="6">
    <source>
        <dbReference type="ARBA" id="ARBA00022927"/>
    </source>
</evidence>
<comment type="subcellular location">
    <subcellularLocation>
        <location evidence="1">Cell membrane</location>
        <topology evidence="1">Single-pass membrane protein</topology>
    </subcellularLocation>
</comment>
<evidence type="ECO:0000256" key="9">
    <source>
        <dbReference type="ARBA" id="ARBA00023136"/>
    </source>
</evidence>
<dbReference type="GO" id="GO:0015031">
    <property type="term" value="P:protein transport"/>
    <property type="evidence" value="ECO:0007669"/>
    <property type="project" value="UniProtKB-KW"/>
</dbReference>
<keyword evidence="5 11" id="KW-0812">Transmembrane</keyword>
<dbReference type="PANTHER" id="PTHR33909:SF1">
    <property type="entry name" value="SEC TRANSLOCON ACCESSORY COMPLEX SUBUNIT YAJC"/>
    <property type="match status" value="1"/>
</dbReference>
<evidence type="ECO:0000256" key="4">
    <source>
        <dbReference type="ARBA" id="ARBA00022475"/>
    </source>
</evidence>
<dbReference type="EMBL" id="SOAM01000002">
    <property type="protein sequence ID" value="TDS77485.1"/>
    <property type="molecule type" value="Genomic_DNA"/>
</dbReference>
<evidence type="ECO:0000256" key="5">
    <source>
        <dbReference type="ARBA" id="ARBA00022692"/>
    </source>
</evidence>
<organism evidence="12 13">
    <name type="scientific">Amnibacterium kyonggiense</name>
    <dbReference type="NCBI Taxonomy" id="595671"/>
    <lineage>
        <taxon>Bacteria</taxon>
        <taxon>Bacillati</taxon>
        <taxon>Actinomycetota</taxon>
        <taxon>Actinomycetes</taxon>
        <taxon>Micrococcales</taxon>
        <taxon>Microbacteriaceae</taxon>
        <taxon>Amnibacterium</taxon>
    </lineage>
</organism>
<evidence type="ECO:0000256" key="2">
    <source>
        <dbReference type="ARBA" id="ARBA00006742"/>
    </source>
</evidence>
<dbReference type="GO" id="GO:0005886">
    <property type="term" value="C:plasma membrane"/>
    <property type="evidence" value="ECO:0007669"/>
    <property type="project" value="UniProtKB-SubCell"/>
</dbReference>
<feature type="transmembrane region" description="Helical" evidence="11">
    <location>
        <begin position="6"/>
        <end position="23"/>
    </location>
</feature>
<proteinExistence type="inferred from homology"/>
<evidence type="ECO:0000256" key="3">
    <source>
        <dbReference type="ARBA" id="ARBA00022448"/>
    </source>
</evidence>
<evidence type="ECO:0000256" key="10">
    <source>
        <dbReference type="SAM" id="MobiDB-lite"/>
    </source>
</evidence>
<keyword evidence="8" id="KW-0811">Translocation</keyword>
<keyword evidence="3" id="KW-0813">Transport</keyword>
<evidence type="ECO:0000313" key="12">
    <source>
        <dbReference type="EMBL" id="TDS77485.1"/>
    </source>
</evidence>
<evidence type="ECO:0000313" key="13">
    <source>
        <dbReference type="Proteomes" id="UP000295344"/>
    </source>
</evidence>
<accession>A0A4R7FM20</accession>
<dbReference type="SMART" id="SM01323">
    <property type="entry name" value="YajC"/>
    <property type="match status" value="1"/>
</dbReference>
<evidence type="ECO:0000256" key="1">
    <source>
        <dbReference type="ARBA" id="ARBA00004162"/>
    </source>
</evidence>
<evidence type="ECO:0000256" key="8">
    <source>
        <dbReference type="ARBA" id="ARBA00023010"/>
    </source>
</evidence>
<comment type="caution">
    <text evidence="12">The sequence shown here is derived from an EMBL/GenBank/DDBJ whole genome shotgun (WGS) entry which is preliminary data.</text>
</comment>
<dbReference type="RefSeq" id="WP_133766554.1">
    <property type="nucleotide sequence ID" value="NZ_BAAARP010000002.1"/>
</dbReference>
<evidence type="ECO:0000256" key="7">
    <source>
        <dbReference type="ARBA" id="ARBA00022989"/>
    </source>
</evidence>
<feature type="compositionally biased region" description="Polar residues" evidence="10">
    <location>
        <begin position="131"/>
        <end position="141"/>
    </location>
</feature>
<dbReference type="OrthoDB" id="3267178at2"/>
<gene>
    <name evidence="12" type="ORF">CLV52_2431</name>
</gene>
<dbReference type="Proteomes" id="UP000295344">
    <property type="component" value="Unassembled WGS sequence"/>
</dbReference>
<dbReference type="InterPro" id="IPR003849">
    <property type="entry name" value="Preprotein_translocase_YajC"/>
</dbReference>
<name>A0A4R7FM20_9MICO</name>
<reference evidence="12 13" key="1">
    <citation type="submission" date="2019-03" db="EMBL/GenBank/DDBJ databases">
        <title>Genomic Encyclopedia of Archaeal and Bacterial Type Strains, Phase II (KMG-II): from individual species to whole genera.</title>
        <authorList>
            <person name="Goeker M."/>
        </authorList>
    </citation>
    <scope>NUCLEOTIDE SEQUENCE [LARGE SCALE GENOMIC DNA]</scope>
    <source>
        <strain evidence="12 13">DSM 24782</strain>
    </source>
</reference>